<evidence type="ECO:0000313" key="6">
    <source>
        <dbReference type="EMBL" id="PTL59508.1"/>
    </source>
</evidence>
<keyword evidence="4" id="KW-0503">Monooxygenase</keyword>
<evidence type="ECO:0000313" key="7">
    <source>
        <dbReference type="Proteomes" id="UP000240739"/>
    </source>
</evidence>
<dbReference type="PANTHER" id="PTHR42847:SF4">
    <property type="entry name" value="ALKANESULFONATE MONOOXYGENASE-RELATED"/>
    <property type="match status" value="1"/>
</dbReference>
<dbReference type="EMBL" id="PYYB01000001">
    <property type="protein sequence ID" value="PTL59508.1"/>
    <property type="molecule type" value="Genomic_DNA"/>
</dbReference>
<reference evidence="6 7" key="1">
    <citation type="submission" date="2018-03" db="EMBL/GenBank/DDBJ databases">
        <title>Aquarubrobacter algicola gen. nov., sp. nov., a novel actinobacterium isolated from shallow eutrophic lake during the end of cyanobacterial harmful algal blooms.</title>
        <authorList>
            <person name="Chun S.J."/>
        </authorList>
    </citation>
    <scope>NUCLEOTIDE SEQUENCE [LARGE SCALE GENOMIC DNA]</scope>
    <source>
        <strain evidence="6 7">Seoho-28</strain>
    </source>
</reference>
<name>A0A2T4UJZ3_9ACTN</name>
<protein>
    <submittedName>
        <fullName evidence="6">LLM class flavin-dependent oxidoreductase</fullName>
    </submittedName>
</protein>
<dbReference type="Proteomes" id="UP000240739">
    <property type="component" value="Unassembled WGS sequence"/>
</dbReference>
<dbReference type="GO" id="GO:0008726">
    <property type="term" value="F:alkanesulfonate monooxygenase activity"/>
    <property type="evidence" value="ECO:0007669"/>
    <property type="project" value="TreeGrafter"/>
</dbReference>
<dbReference type="InterPro" id="IPR050172">
    <property type="entry name" value="SsuD_RutA_monooxygenase"/>
</dbReference>
<sequence length="310" mass="32738">MTSTDATRPPWAGIGLALPTIDAFGNGTPVVEAARAAEAAGLDHVWVPDHLLFHRPVLEAMTVLTTAAAVTERITVGTAILNPTLRPVTLLAKQLATVLALAPDRLLLGVGLGGEYEPEFRAVGIDRKERGRRLDAALDLLPRLLSGEAVKADGILPVDCDGLAPVPASGMPPVLVGGRSEAALRRAARVGDAYFPMWMDPADVATARDRLAELAAEHGRPAPGVCLVAFVNVCEDPAVGAEQAAEHIRRQYGMPFHLVEQWALIGSVSQIAQRVQEYRDAGVDGFSLSPAHPHPLTQIDGVAAVREALA</sequence>
<accession>A0A2T4UJZ3</accession>
<comment type="caution">
    <text evidence="6">The sequence shown here is derived from an EMBL/GenBank/DDBJ whole genome shotgun (WGS) entry which is preliminary data.</text>
</comment>
<dbReference type="RefSeq" id="WP_107568153.1">
    <property type="nucleotide sequence ID" value="NZ_PYYB01000001.1"/>
</dbReference>
<dbReference type="AlphaFoldDB" id="A0A2T4UJZ3"/>
<evidence type="ECO:0000259" key="5">
    <source>
        <dbReference type="Pfam" id="PF00296"/>
    </source>
</evidence>
<dbReference type="PANTHER" id="PTHR42847">
    <property type="entry name" value="ALKANESULFONATE MONOOXYGENASE"/>
    <property type="match status" value="1"/>
</dbReference>
<evidence type="ECO:0000256" key="2">
    <source>
        <dbReference type="ARBA" id="ARBA00022643"/>
    </source>
</evidence>
<dbReference type="Pfam" id="PF00296">
    <property type="entry name" value="Bac_luciferase"/>
    <property type="match status" value="1"/>
</dbReference>
<keyword evidence="1" id="KW-0285">Flavoprotein</keyword>
<dbReference type="InterPro" id="IPR011251">
    <property type="entry name" value="Luciferase-like_dom"/>
</dbReference>
<gene>
    <name evidence="6" type="ORF">C7Y72_07530</name>
</gene>
<dbReference type="Gene3D" id="3.20.20.30">
    <property type="entry name" value="Luciferase-like domain"/>
    <property type="match status" value="1"/>
</dbReference>
<proteinExistence type="predicted"/>
<dbReference type="InterPro" id="IPR036661">
    <property type="entry name" value="Luciferase-like_sf"/>
</dbReference>
<dbReference type="GO" id="GO:0046306">
    <property type="term" value="P:alkanesulfonate catabolic process"/>
    <property type="evidence" value="ECO:0007669"/>
    <property type="project" value="TreeGrafter"/>
</dbReference>
<evidence type="ECO:0000256" key="3">
    <source>
        <dbReference type="ARBA" id="ARBA00023002"/>
    </source>
</evidence>
<feature type="domain" description="Luciferase-like" evidence="5">
    <location>
        <begin position="29"/>
        <end position="248"/>
    </location>
</feature>
<keyword evidence="3" id="KW-0560">Oxidoreductase</keyword>
<keyword evidence="2" id="KW-0288">FMN</keyword>
<dbReference type="OrthoDB" id="3813791at2"/>
<evidence type="ECO:0000256" key="4">
    <source>
        <dbReference type="ARBA" id="ARBA00023033"/>
    </source>
</evidence>
<evidence type="ECO:0000256" key="1">
    <source>
        <dbReference type="ARBA" id="ARBA00022630"/>
    </source>
</evidence>
<organism evidence="6 7">
    <name type="scientific">Paraconexibacter algicola</name>
    <dbReference type="NCBI Taxonomy" id="2133960"/>
    <lineage>
        <taxon>Bacteria</taxon>
        <taxon>Bacillati</taxon>
        <taxon>Actinomycetota</taxon>
        <taxon>Thermoleophilia</taxon>
        <taxon>Solirubrobacterales</taxon>
        <taxon>Paraconexibacteraceae</taxon>
        <taxon>Paraconexibacter</taxon>
    </lineage>
</organism>
<dbReference type="SUPFAM" id="SSF51679">
    <property type="entry name" value="Bacterial luciferase-like"/>
    <property type="match status" value="1"/>
</dbReference>
<keyword evidence="7" id="KW-1185">Reference proteome</keyword>